<evidence type="ECO:0000313" key="4">
    <source>
        <dbReference type="Proteomes" id="UP000298138"/>
    </source>
</evidence>
<evidence type="ECO:0008006" key="5">
    <source>
        <dbReference type="Google" id="ProtNLM"/>
    </source>
</evidence>
<dbReference type="InParanoid" id="A0A4S2N2R9"/>
<evidence type="ECO:0000256" key="2">
    <source>
        <dbReference type="SAM" id="SignalP"/>
    </source>
</evidence>
<protein>
    <recommendedName>
        <fullName evidence="5">Extracellular membrane protein CFEM domain-containing protein</fullName>
    </recommendedName>
</protein>
<proteinExistence type="predicted"/>
<feature type="signal peptide" evidence="2">
    <location>
        <begin position="1"/>
        <end position="20"/>
    </location>
</feature>
<keyword evidence="1" id="KW-1133">Transmembrane helix</keyword>
<dbReference type="EMBL" id="ML220114">
    <property type="protein sequence ID" value="TGZ83224.1"/>
    <property type="molecule type" value="Genomic_DNA"/>
</dbReference>
<evidence type="ECO:0000256" key="1">
    <source>
        <dbReference type="SAM" id="Phobius"/>
    </source>
</evidence>
<accession>A0A4S2N2R9</accession>
<gene>
    <name evidence="3" type="ORF">EX30DRAFT_150619</name>
</gene>
<feature type="chain" id="PRO_5020841807" description="Extracellular membrane protein CFEM domain-containing protein" evidence="2">
    <location>
        <begin position="21"/>
        <end position="177"/>
    </location>
</feature>
<organism evidence="3 4">
    <name type="scientific">Ascodesmis nigricans</name>
    <dbReference type="NCBI Taxonomy" id="341454"/>
    <lineage>
        <taxon>Eukaryota</taxon>
        <taxon>Fungi</taxon>
        <taxon>Dikarya</taxon>
        <taxon>Ascomycota</taxon>
        <taxon>Pezizomycotina</taxon>
        <taxon>Pezizomycetes</taxon>
        <taxon>Pezizales</taxon>
        <taxon>Ascodesmidaceae</taxon>
        <taxon>Ascodesmis</taxon>
    </lineage>
</organism>
<keyword evidence="2" id="KW-0732">Signal</keyword>
<reference evidence="3 4" key="1">
    <citation type="submission" date="2019-04" db="EMBL/GenBank/DDBJ databases">
        <title>Comparative genomics and transcriptomics to analyze fruiting body development in filamentous ascomycetes.</title>
        <authorList>
            <consortium name="DOE Joint Genome Institute"/>
            <person name="Lutkenhaus R."/>
            <person name="Traeger S."/>
            <person name="Breuer J."/>
            <person name="Kuo A."/>
            <person name="Lipzen A."/>
            <person name="Pangilinan J."/>
            <person name="Dilworth D."/>
            <person name="Sandor L."/>
            <person name="Poggeler S."/>
            <person name="Barry K."/>
            <person name="Grigoriev I.V."/>
            <person name="Nowrousian M."/>
        </authorList>
    </citation>
    <scope>NUCLEOTIDE SEQUENCE [LARGE SCALE GENOMIC DNA]</scope>
    <source>
        <strain evidence="3 4">CBS 389.68</strain>
    </source>
</reference>
<feature type="transmembrane region" description="Helical" evidence="1">
    <location>
        <begin position="138"/>
        <end position="156"/>
    </location>
</feature>
<keyword evidence="1" id="KW-0812">Transmembrane</keyword>
<dbReference type="OrthoDB" id="4776947at2759"/>
<sequence>MFKHALFFAFFALFAVFASATEAPPACVLACVNEETKHSDFKAVCNSKNMHPCLKAKCASADLEDAVSHFQTTCKAQGQTALLVEDEDEDSKGSSKGNSTVLATLAAPTRAQADLAPPTTTLIPTKTMLTPARPFTPSAPLVSLALLLPGFCALLFRGRWFWRCLYIRIWPSGLYCT</sequence>
<keyword evidence="1" id="KW-0472">Membrane</keyword>
<name>A0A4S2N2R9_9PEZI</name>
<dbReference type="STRING" id="341454.A0A4S2N2R9"/>
<evidence type="ECO:0000313" key="3">
    <source>
        <dbReference type="EMBL" id="TGZ83224.1"/>
    </source>
</evidence>
<dbReference type="AlphaFoldDB" id="A0A4S2N2R9"/>
<keyword evidence="4" id="KW-1185">Reference proteome</keyword>
<dbReference type="Proteomes" id="UP000298138">
    <property type="component" value="Unassembled WGS sequence"/>
</dbReference>